<dbReference type="SUPFAM" id="SSF55658">
    <property type="entry name" value="L9 N-domain-like"/>
    <property type="match status" value="1"/>
</dbReference>
<dbReference type="Gene3D" id="3.40.970.10">
    <property type="entry name" value="Ribonuclease H1, N-terminal domain"/>
    <property type="match status" value="1"/>
</dbReference>
<accession>A0A7J0FJU9</accession>
<dbReference type="InterPro" id="IPR011320">
    <property type="entry name" value="RNase_H1_N"/>
</dbReference>
<proteinExistence type="predicted"/>
<dbReference type="InterPro" id="IPR037056">
    <property type="entry name" value="RNase_H1_N_sf"/>
</dbReference>
<dbReference type="AlphaFoldDB" id="A0A7J0FJU9"/>
<dbReference type="EMBL" id="BJWL01000012">
    <property type="protein sequence ID" value="GFY98197.1"/>
    <property type="molecule type" value="Genomic_DNA"/>
</dbReference>
<keyword evidence="1" id="KW-1133">Transmembrane helix</keyword>
<dbReference type="Proteomes" id="UP000585474">
    <property type="component" value="Unassembled WGS sequence"/>
</dbReference>
<dbReference type="Pfam" id="PF01693">
    <property type="entry name" value="Cauli_VI"/>
    <property type="match status" value="1"/>
</dbReference>
<comment type="caution">
    <text evidence="3">The sequence shown here is derived from an EMBL/GenBank/DDBJ whole genome shotgun (WGS) entry which is preliminary data.</text>
</comment>
<dbReference type="OrthoDB" id="1922118at2759"/>
<reference evidence="3 4" key="1">
    <citation type="submission" date="2019-07" db="EMBL/GenBank/DDBJ databases">
        <title>De Novo Assembly of kiwifruit Actinidia rufa.</title>
        <authorList>
            <person name="Sugita-Konishi S."/>
            <person name="Sato K."/>
            <person name="Mori E."/>
            <person name="Abe Y."/>
            <person name="Kisaki G."/>
            <person name="Hamano K."/>
            <person name="Suezawa K."/>
            <person name="Otani M."/>
            <person name="Fukuda T."/>
            <person name="Manabe T."/>
            <person name="Gomi K."/>
            <person name="Tabuchi M."/>
            <person name="Akimitsu K."/>
            <person name="Kataoka I."/>
        </authorList>
    </citation>
    <scope>NUCLEOTIDE SEQUENCE [LARGE SCALE GENOMIC DNA]</scope>
    <source>
        <strain evidence="4">cv. Fuchu</strain>
    </source>
</reference>
<gene>
    <name evidence="3" type="ORF">Acr_12g0007380</name>
</gene>
<keyword evidence="1" id="KW-0812">Transmembrane</keyword>
<sequence>MSKRAAKSSPMRFWTKREEEFLMGCMKELFNQDTKWKLDCGQFKGGFYGECEKEKSYDMLKTSGFGWDDVEKIILMDSDDAWDNYVKRAKDVKGMRNKSFPYYEDWLVLFGKDRATGDLAESPADFVAAIETEKANKEKEIESPVLQFSVADMESISANWISKGLAEMDDAFRIMFENTNNRMAEIAHRIGYAHDLSQQRRQVNAELSQLPLDSNQRLRAATMIVQDAQCIDFVFQYQSRGEGMTRKQYYYVVFVGRNPGIYNTWAACSQQVYGFPCAVYKKYGSWDEANNAWLMDLASSTPVMGNEESIPLLQTIEQSRNEQEISTSSGLSHGAIYLLCFLLGAIVALLIAFVWIYFLG</sequence>
<keyword evidence="4" id="KW-1185">Reference proteome</keyword>
<organism evidence="3 4">
    <name type="scientific">Actinidia rufa</name>
    <dbReference type="NCBI Taxonomy" id="165716"/>
    <lineage>
        <taxon>Eukaryota</taxon>
        <taxon>Viridiplantae</taxon>
        <taxon>Streptophyta</taxon>
        <taxon>Embryophyta</taxon>
        <taxon>Tracheophyta</taxon>
        <taxon>Spermatophyta</taxon>
        <taxon>Magnoliopsida</taxon>
        <taxon>eudicotyledons</taxon>
        <taxon>Gunneridae</taxon>
        <taxon>Pentapetalae</taxon>
        <taxon>asterids</taxon>
        <taxon>Ericales</taxon>
        <taxon>Actinidiaceae</taxon>
        <taxon>Actinidia</taxon>
    </lineage>
</organism>
<dbReference type="InterPro" id="IPR009027">
    <property type="entry name" value="Ribosomal_bL9/RNase_H1_N"/>
</dbReference>
<evidence type="ECO:0000313" key="3">
    <source>
        <dbReference type="EMBL" id="GFY98197.1"/>
    </source>
</evidence>
<dbReference type="PANTHER" id="PTHR46250:SF15">
    <property type="entry name" value="OS01G0523800 PROTEIN"/>
    <property type="match status" value="1"/>
</dbReference>
<keyword evidence="1" id="KW-0472">Membrane</keyword>
<evidence type="ECO:0000256" key="1">
    <source>
        <dbReference type="SAM" id="Phobius"/>
    </source>
</evidence>
<feature type="transmembrane region" description="Helical" evidence="1">
    <location>
        <begin position="335"/>
        <end position="358"/>
    </location>
</feature>
<name>A0A7J0FJU9_9ERIC</name>
<feature type="domain" description="Ribonuclease H1 N-terminal" evidence="2">
    <location>
        <begin position="250"/>
        <end position="291"/>
    </location>
</feature>
<dbReference type="PANTHER" id="PTHR46250">
    <property type="entry name" value="MYB/SANT-LIKE DNA-BINDING DOMAIN PROTEIN-RELATED"/>
    <property type="match status" value="1"/>
</dbReference>
<evidence type="ECO:0000313" key="4">
    <source>
        <dbReference type="Proteomes" id="UP000585474"/>
    </source>
</evidence>
<protein>
    <recommendedName>
        <fullName evidence="2">Ribonuclease H1 N-terminal domain-containing protein</fullName>
    </recommendedName>
</protein>
<evidence type="ECO:0000259" key="2">
    <source>
        <dbReference type="Pfam" id="PF01693"/>
    </source>
</evidence>